<dbReference type="SUPFAM" id="SSF52047">
    <property type="entry name" value="RNI-like"/>
    <property type="match status" value="1"/>
</dbReference>
<dbReference type="InterPro" id="IPR032675">
    <property type="entry name" value="LRR_dom_sf"/>
</dbReference>
<evidence type="ECO:0000313" key="2">
    <source>
        <dbReference type="Proteomes" id="UP001141327"/>
    </source>
</evidence>
<name>A0ABQ8UK32_9EUKA</name>
<accession>A0ABQ8UK32</accession>
<dbReference type="EMBL" id="JAPMOS010000025">
    <property type="protein sequence ID" value="KAJ4458782.1"/>
    <property type="molecule type" value="Genomic_DNA"/>
</dbReference>
<dbReference type="PANTHER" id="PTHR13318">
    <property type="entry name" value="PARTNER OF PAIRED, ISOFORM B-RELATED"/>
    <property type="match status" value="1"/>
</dbReference>
<gene>
    <name evidence="1" type="ORF">PAPYR_5291</name>
</gene>
<dbReference type="Proteomes" id="UP001141327">
    <property type="component" value="Unassembled WGS sequence"/>
</dbReference>
<protein>
    <submittedName>
        <fullName evidence="1">Uncharacterized protein</fullName>
    </submittedName>
</protein>
<evidence type="ECO:0000313" key="1">
    <source>
        <dbReference type="EMBL" id="KAJ4458782.1"/>
    </source>
</evidence>
<proteinExistence type="predicted"/>
<dbReference type="Gene3D" id="3.80.10.10">
    <property type="entry name" value="Ribonuclease Inhibitor"/>
    <property type="match status" value="2"/>
</dbReference>
<comment type="caution">
    <text evidence="1">The sequence shown here is derived from an EMBL/GenBank/DDBJ whole genome shotgun (WGS) entry which is preliminary data.</text>
</comment>
<organism evidence="1 2">
    <name type="scientific">Paratrimastix pyriformis</name>
    <dbReference type="NCBI Taxonomy" id="342808"/>
    <lineage>
        <taxon>Eukaryota</taxon>
        <taxon>Metamonada</taxon>
        <taxon>Preaxostyla</taxon>
        <taxon>Paratrimastigidae</taxon>
        <taxon>Paratrimastix</taxon>
    </lineage>
</organism>
<keyword evidence="2" id="KW-1185">Reference proteome</keyword>
<reference evidence="1" key="1">
    <citation type="journal article" date="2022" name="bioRxiv">
        <title>Genomics of Preaxostyla Flagellates Illuminates Evolutionary Transitions and the Path Towards Mitochondrial Loss.</title>
        <authorList>
            <person name="Novak L.V.F."/>
            <person name="Treitli S.C."/>
            <person name="Pyrih J."/>
            <person name="Halakuc P."/>
            <person name="Pipaliya S.V."/>
            <person name="Vacek V."/>
            <person name="Brzon O."/>
            <person name="Soukal P."/>
            <person name="Eme L."/>
            <person name="Dacks J.B."/>
            <person name="Karnkowska A."/>
            <person name="Elias M."/>
            <person name="Hampl V."/>
        </authorList>
    </citation>
    <scope>NUCLEOTIDE SEQUENCE</scope>
    <source>
        <strain evidence="1">RCP-MX</strain>
    </source>
</reference>
<sequence>MFADPGGTQDLFALLPTELLVCIGTQTTDLAGYTKLIALNARIRAAILGTPVVLQIVPFDQDDNVRAESDLPVNVPTQDSLLALLRPCRRLRQFTFHPGWALMAANSELIWARDAFHESLRALTIPSTRGMPADTLFAIFEALPGLEALQLGSDRHRTSQQLTHRALDKLAAQCPALRSLALYPAKDCRLMPVELWRLRELRHLTCAGSVDDDGGRAPLSSLPLEALATPSLPVALLERLQPTLRRLDMRMPEELPAVCALPRIEELRLLQDGYKADSLTGLLAASGDALTRLRLELTQENAGALLEPALAGLHGLREVTLVSRTVLSLGLVRSLARVAARLSVTVQRAPYLTWWGGSSDAALLSLVGPRLQVLELAMPAGLRLERLELAACPRLTEARLFPRIGVVVLTGCPRLHTLTGLGTASRVIPPQDAPAAELPLRQLELIESADQGRRITPEAECLPLLYSTWGGLTRLGGSVRVASLAHLFALGGLNPRPPHLEALEGLHLHLWEQPPLVRFATLRRLEIVRLNPRSRLEIEAPRLVSLRVAESSLRALTLRTGALRRLHLEGNELAEVELLTGEAPLERVSFRHTAALGEAVMARLLTGATAHLRQVRLEGSFQAMTHLTAEGPLGLALTGLPRLAILAITGSRVLHEAAIHSSTVRWLDMSRCPALGRVALTCPALEVASLQASWSGGIAPLEVPPGALLIDSAGDLVALSSAPTPLLRRVTWRRR</sequence>
<dbReference type="PANTHER" id="PTHR13318:SF190">
    <property type="entry name" value="PARTNER OF PAIRED, ISOFORM B"/>
    <property type="match status" value="1"/>
</dbReference>